<keyword evidence="16" id="KW-1207">Sterol metabolism</keyword>
<evidence type="ECO:0000256" key="15">
    <source>
        <dbReference type="ARBA" id="ARBA00023136"/>
    </source>
</evidence>
<dbReference type="GO" id="GO:0032936">
    <property type="term" value="C:SREBP-SCAP complex"/>
    <property type="evidence" value="ECO:0007669"/>
    <property type="project" value="TreeGrafter"/>
</dbReference>
<evidence type="ECO:0000256" key="14">
    <source>
        <dbReference type="ARBA" id="ARBA00023121"/>
    </source>
</evidence>
<evidence type="ECO:0000256" key="8">
    <source>
        <dbReference type="ARBA" id="ARBA00022692"/>
    </source>
</evidence>
<evidence type="ECO:0000259" key="22">
    <source>
        <dbReference type="PROSITE" id="PS50156"/>
    </source>
</evidence>
<dbReference type="InterPro" id="IPR053958">
    <property type="entry name" value="HMGCR/SNAP/NPC1-like_SSD"/>
</dbReference>
<protein>
    <recommendedName>
        <fullName evidence="5">Sterol regulatory element-binding protein cleavage-activating protein</fullName>
    </recommendedName>
</protein>
<evidence type="ECO:0000256" key="11">
    <source>
        <dbReference type="ARBA" id="ARBA00022989"/>
    </source>
</evidence>
<evidence type="ECO:0000256" key="16">
    <source>
        <dbReference type="ARBA" id="ARBA00023166"/>
    </source>
</evidence>
<dbReference type="GO" id="GO:0045540">
    <property type="term" value="P:regulation of cholesterol biosynthetic process"/>
    <property type="evidence" value="ECO:0007669"/>
    <property type="project" value="TreeGrafter"/>
</dbReference>
<feature type="region of interest" description="Disordered" evidence="20">
    <location>
        <begin position="1"/>
        <end position="77"/>
    </location>
</feature>
<dbReference type="GO" id="GO:0000139">
    <property type="term" value="C:Golgi membrane"/>
    <property type="evidence" value="ECO:0007669"/>
    <property type="project" value="UniProtKB-SubCell"/>
</dbReference>
<dbReference type="InterPro" id="IPR036322">
    <property type="entry name" value="WD40_repeat_dom_sf"/>
</dbReference>
<comment type="caution">
    <text evidence="23">The sequence shown here is derived from an EMBL/GenBank/DDBJ whole genome shotgun (WGS) entry which is preliminary data.</text>
</comment>
<feature type="compositionally biased region" description="Gly residues" evidence="20">
    <location>
        <begin position="1513"/>
        <end position="1522"/>
    </location>
</feature>
<evidence type="ECO:0000256" key="6">
    <source>
        <dbReference type="ARBA" id="ARBA00022548"/>
    </source>
</evidence>
<feature type="region of interest" description="Disordered" evidence="20">
    <location>
        <begin position="1179"/>
        <end position="1296"/>
    </location>
</feature>
<evidence type="ECO:0000256" key="5">
    <source>
        <dbReference type="ARBA" id="ARBA00019541"/>
    </source>
</evidence>
<evidence type="ECO:0000256" key="17">
    <source>
        <dbReference type="ARBA" id="ARBA00023180"/>
    </source>
</evidence>
<evidence type="ECO:0000256" key="10">
    <source>
        <dbReference type="ARBA" id="ARBA00022824"/>
    </source>
</evidence>
<evidence type="ECO:0000313" key="23">
    <source>
        <dbReference type="EMBL" id="KAK8861558.1"/>
    </source>
</evidence>
<feature type="compositionally biased region" description="Low complexity" evidence="20">
    <location>
        <begin position="1245"/>
        <end position="1262"/>
    </location>
</feature>
<keyword evidence="7" id="KW-0853">WD repeat</keyword>
<dbReference type="InterPro" id="IPR030225">
    <property type="entry name" value="SCAP"/>
</dbReference>
<dbReference type="Pfam" id="PF12349">
    <property type="entry name" value="Sterol-sensing"/>
    <property type="match status" value="1"/>
</dbReference>
<organism evidence="23 24">
    <name type="scientific">Kwoniella newhampshirensis</name>
    <dbReference type="NCBI Taxonomy" id="1651941"/>
    <lineage>
        <taxon>Eukaryota</taxon>
        <taxon>Fungi</taxon>
        <taxon>Dikarya</taxon>
        <taxon>Basidiomycota</taxon>
        <taxon>Agaricomycotina</taxon>
        <taxon>Tremellomycetes</taxon>
        <taxon>Tremellales</taxon>
        <taxon>Cryptococcaceae</taxon>
        <taxon>Kwoniella</taxon>
    </lineage>
</organism>
<comment type="subcellular location">
    <subcellularLocation>
        <location evidence="2">Cytoplasmic vesicle</location>
        <location evidence="2">COPII-coated vesicle membrane</location>
        <topology evidence="2">Multi-pass membrane protein</topology>
    </subcellularLocation>
    <subcellularLocation>
        <location evidence="1">Endoplasmic reticulum membrane</location>
        <topology evidence="1">Multi-pass membrane protein</topology>
    </subcellularLocation>
    <subcellularLocation>
        <location evidence="3">Golgi apparatus membrane</location>
        <topology evidence="3">Multi-pass membrane protein</topology>
    </subcellularLocation>
</comment>
<dbReference type="Gene3D" id="2.130.10.10">
    <property type="entry name" value="YVTN repeat-like/Quinoprotein amine dehydrogenase"/>
    <property type="match status" value="1"/>
</dbReference>
<evidence type="ECO:0000256" key="19">
    <source>
        <dbReference type="ARBA" id="ARBA00045958"/>
    </source>
</evidence>
<dbReference type="GO" id="GO:0008203">
    <property type="term" value="P:cholesterol metabolic process"/>
    <property type="evidence" value="ECO:0007669"/>
    <property type="project" value="UniProtKB-KW"/>
</dbReference>
<evidence type="ECO:0000256" key="7">
    <source>
        <dbReference type="ARBA" id="ARBA00022574"/>
    </source>
</evidence>
<gene>
    <name evidence="23" type="ORF">IAR55_002380</name>
</gene>
<keyword evidence="11 21" id="KW-1133">Transmembrane helix</keyword>
<keyword evidence="24" id="KW-1185">Reference proteome</keyword>
<dbReference type="RefSeq" id="XP_066804183.1">
    <property type="nucleotide sequence ID" value="XM_066945494.1"/>
</dbReference>
<dbReference type="PANTHER" id="PTHR46378">
    <property type="entry name" value="STEROL REGULATORY ELEMENT-BINDING PROTEIN CLEAVAGE-ACTIVATING PROTEIN"/>
    <property type="match status" value="1"/>
</dbReference>
<feature type="region of interest" description="Disordered" evidence="20">
    <location>
        <begin position="1461"/>
        <end position="1529"/>
    </location>
</feature>
<evidence type="ECO:0000256" key="3">
    <source>
        <dbReference type="ARBA" id="ARBA00004653"/>
    </source>
</evidence>
<feature type="transmembrane region" description="Helical" evidence="21">
    <location>
        <begin position="771"/>
        <end position="797"/>
    </location>
</feature>
<feature type="transmembrane region" description="Helical" evidence="21">
    <location>
        <begin position="462"/>
        <end position="486"/>
    </location>
</feature>
<dbReference type="Proteomes" id="UP001388673">
    <property type="component" value="Unassembled WGS sequence"/>
</dbReference>
<evidence type="ECO:0000256" key="9">
    <source>
        <dbReference type="ARBA" id="ARBA00022737"/>
    </source>
</evidence>
<dbReference type="GO" id="GO:0032933">
    <property type="term" value="P:SREBP signaling pathway"/>
    <property type="evidence" value="ECO:0007669"/>
    <property type="project" value="InterPro"/>
</dbReference>
<dbReference type="GO" id="GO:0012507">
    <property type="term" value="C:ER to Golgi transport vesicle membrane"/>
    <property type="evidence" value="ECO:0007669"/>
    <property type="project" value="UniProtKB-SubCell"/>
</dbReference>
<dbReference type="InterPro" id="IPR000731">
    <property type="entry name" value="SSD"/>
</dbReference>
<keyword evidence="13" id="KW-0443">Lipid metabolism</keyword>
<name>A0AAW0YQW3_9TREE</name>
<feature type="transmembrane region" description="Helical" evidence="21">
    <location>
        <begin position="546"/>
        <end position="566"/>
    </location>
</feature>
<evidence type="ECO:0000313" key="24">
    <source>
        <dbReference type="Proteomes" id="UP001388673"/>
    </source>
</evidence>
<evidence type="ECO:0000256" key="13">
    <source>
        <dbReference type="ARBA" id="ARBA00023098"/>
    </source>
</evidence>
<dbReference type="GO" id="GO:0032934">
    <property type="term" value="F:sterol binding"/>
    <property type="evidence" value="ECO:0007669"/>
    <property type="project" value="InterPro"/>
</dbReference>
<comment type="similarity">
    <text evidence="4">Belongs to the WD repeat SCAP family.</text>
</comment>
<dbReference type="InterPro" id="IPR001680">
    <property type="entry name" value="WD40_rpt"/>
</dbReference>
<keyword evidence="8 21" id="KW-0812">Transmembrane</keyword>
<accession>A0AAW0YQW3</accession>
<evidence type="ECO:0000256" key="4">
    <source>
        <dbReference type="ARBA" id="ARBA00007410"/>
    </source>
</evidence>
<keyword evidence="14" id="KW-0446">Lipid-binding</keyword>
<evidence type="ECO:0000256" key="2">
    <source>
        <dbReference type="ARBA" id="ARBA00004557"/>
    </source>
</evidence>
<sequence>MSRVPSAAQPFGANAVASTSTAHLGSTGVRHRQHDKEVTDSHSVPSLRRLDVPSAEGSFRRKRRGRNGRSGSKSRGLRWRKGLVSEAFRQFGEHCARNQIRTLLIDCLVMTNLFYPSLALYLQKRFPPLRPPSQPTHNSHRTPFYGQTGHSRRYQKEHPLSLLSTPILDSFFPYPPPLLPRLTWAGWWGRDTGQLDEEGWTVTRVPLDEKYEESHPGLEEDEEIQIMRIAWADVEDVLDRDVEAGERAWDERDHVLLRLVSEMAEDWEQQYPSSRQRCVRRLEATSAASNVSPTGPCYILSPTNTTQDAVSLVPLPSMSLPDRNSLLFSDQINTASFANAGNIYHSFAFLFRIPRNTTTDFENAWQNRLADVARTVKGEAFGEARGPRTGTDDQTGRWIVSFASAHSPDRGTTLSDSTTETHAADLITSSPPKVVLFLYGVLFVTLIAQLSNASKVHSRFGLAFTGVVQLCCSSVMSFSVLALLGWNGWGASQSESSLPTYVLPFVIVVVGAENMSTLTKAIFSIPFTHSVPARIGLGLSKVGSTIALTSLTDLIVLGVVWLCFNLQPVREFCLFAAVVIITDWFMLHTFFLTVLSIDAQRLELADVLASNKVGPTSPTSQEAETETSSDGKNGFSWRNVLRARTTKSGSLILLLMTVGLLYWLTERHRSPANSTAVLYGYTPSSSPTSAASLPSSSSSPFSTTASVLALLTPAERLWRAINPQGWPFSRIIVPAASIIVLPKQGHPMLPADIRKLSLSTRRLLLPRLKPLFYLFKVVVLPQALTAGLLYTLLLFLLKDADLLDAQRDRLGRGDDRHSDDTDEGSAIDKSGANSLASSLKAHMLPCSHESDIDIIAPNSDGQMMVSVGVNNSLCLWRFQDRQNGCGTREPLQASVLAPDDPVMGAAVSSDNRHVAVCTSAGHVQVWEVPPDGPVVAQPLRKVAQISTARVIGLAFDDTDGAVHDPFTAATVPVDYPRQDPVILVAFSSGSVVAVTDQRGSATVIPPQNIGGGSPCRVFFMRAEKTLSIVIAGQHDLDIWRKMDTVWSSTHIASGLSTDDRITSVSDAVTNLPGLVALGHRSGCIDIYDEPHGLVVSIGQSVSLEGIRKVGIVKPPYVRCSGCGQQTSDGYLVVSSTPSQVFVDRIAPRSPIGSLFCRCTRRGSSMDDPAIVTAVPYTPRKGSLSGNGKKKALVVPPSLARKRYSPGTSPKRSPSLLAPISNGEFPLSSHGGARRLSNLHRDDESNFGAGNGINVNGGSSNNSTLKGRPASPMGTSFPSSDSSGSATSPGAEMDVTPLGAISSPDGGGWELLTKENILFGIRRASDGIDDGQWQCWMIDLTCPSNGTTLVVQTIDMVGLISKTYLGVGTRVGTASGGGDGISMRDRRTERLHSLNGRAVFPERVGSFSVATYDALGYVGIREMVKMGGNGSGPTSVIAGFGNRLGLFTFDLSPQRERTIKARSSFEHSHGQQMGLLGLGGTPTPRRSGFPLTPPPPPSTRKMEMMDLGMSGVTPGNGTGTGHDGVGKKNE</sequence>
<keyword evidence="15 21" id="KW-0472">Membrane</keyword>
<feature type="transmembrane region" description="Helical" evidence="21">
    <location>
        <begin position="434"/>
        <end position="450"/>
    </location>
</feature>
<dbReference type="EMBL" id="JBCAWK010000004">
    <property type="protein sequence ID" value="KAK8861558.1"/>
    <property type="molecule type" value="Genomic_DNA"/>
</dbReference>
<dbReference type="KEGG" id="kne:92179639"/>
<keyword evidence="18" id="KW-0753">Steroid metabolism</keyword>
<feature type="transmembrane region" description="Helical" evidence="21">
    <location>
        <begin position="573"/>
        <end position="597"/>
    </location>
</feature>
<feature type="transmembrane region" description="Helical" evidence="21">
    <location>
        <begin position="648"/>
        <end position="665"/>
    </location>
</feature>
<dbReference type="GO" id="GO:0005789">
    <property type="term" value="C:endoplasmic reticulum membrane"/>
    <property type="evidence" value="ECO:0007669"/>
    <property type="project" value="UniProtKB-SubCell"/>
</dbReference>
<feature type="compositionally biased region" description="Basic and acidic residues" evidence="20">
    <location>
        <begin position="810"/>
        <end position="819"/>
    </location>
</feature>
<keyword evidence="9" id="KW-0677">Repeat</keyword>
<feature type="region of interest" description="Disordered" evidence="20">
    <location>
        <begin position="131"/>
        <end position="150"/>
    </location>
</feature>
<dbReference type="SUPFAM" id="SSF50978">
    <property type="entry name" value="WD40 repeat-like"/>
    <property type="match status" value="1"/>
</dbReference>
<dbReference type="InterPro" id="IPR015943">
    <property type="entry name" value="WD40/YVTN_repeat-like_dom_sf"/>
</dbReference>
<proteinExistence type="inferred from homology"/>
<dbReference type="SMART" id="SM00320">
    <property type="entry name" value="WD40"/>
    <property type="match status" value="2"/>
</dbReference>
<dbReference type="PANTHER" id="PTHR46378:SF1">
    <property type="entry name" value="STEROL REGULATORY ELEMENT-BINDING PROTEIN CLEAVAGE-ACTIVATING PROTEIN"/>
    <property type="match status" value="1"/>
</dbReference>
<dbReference type="PROSITE" id="PS50156">
    <property type="entry name" value="SSD"/>
    <property type="match status" value="1"/>
</dbReference>
<feature type="domain" description="SSD" evidence="22">
    <location>
        <begin position="425"/>
        <end position="597"/>
    </location>
</feature>
<dbReference type="SUPFAM" id="SSF82866">
    <property type="entry name" value="Multidrug efflux transporter AcrB transmembrane domain"/>
    <property type="match status" value="1"/>
</dbReference>
<keyword evidence="17" id="KW-0325">Glycoprotein</keyword>
<evidence type="ECO:0000256" key="20">
    <source>
        <dbReference type="SAM" id="MobiDB-lite"/>
    </source>
</evidence>
<feature type="region of interest" description="Disordered" evidence="20">
    <location>
        <begin position="810"/>
        <end position="829"/>
    </location>
</feature>
<evidence type="ECO:0000256" key="1">
    <source>
        <dbReference type="ARBA" id="ARBA00004477"/>
    </source>
</evidence>
<evidence type="ECO:0000256" key="21">
    <source>
        <dbReference type="SAM" id="Phobius"/>
    </source>
</evidence>
<keyword evidence="10" id="KW-0256">Endoplasmic reticulum</keyword>
<evidence type="ECO:0000256" key="18">
    <source>
        <dbReference type="ARBA" id="ARBA00023221"/>
    </source>
</evidence>
<reference evidence="23 24" key="1">
    <citation type="journal article" date="2024" name="bioRxiv">
        <title>Comparative genomics of Cryptococcus and Kwoniella reveals pathogenesis evolution and contrasting karyotype dynamics via intercentromeric recombination or chromosome fusion.</title>
        <authorList>
            <person name="Coelho M.A."/>
            <person name="David-Palma M."/>
            <person name="Shea T."/>
            <person name="Bowers K."/>
            <person name="McGinley-Smith S."/>
            <person name="Mohammad A.W."/>
            <person name="Gnirke A."/>
            <person name="Yurkov A.M."/>
            <person name="Nowrousian M."/>
            <person name="Sun S."/>
            <person name="Cuomo C.A."/>
            <person name="Heitman J."/>
        </authorList>
    </citation>
    <scope>NUCLEOTIDE SEQUENCE [LARGE SCALE GENOMIC DNA]</scope>
    <source>
        <strain evidence="23 24">CBS 13917</strain>
    </source>
</reference>
<dbReference type="GeneID" id="92179639"/>
<keyword evidence="12" id="KW-0333">Golgi apparatus</keyword>
<keyword evidence="6" id="KW-0153">Cholesterol metabolism</keyword>
<comment type="function">
    <text evidence="19">Escort protein required for cholesterol as well as lipid homeostasis. Regulates export of the SCAP-SREBP complex from the endoplasmic reticulum to the Golgi upon low cholesterol, thereby regulating the processing of sterol regulatory element-binding proteins (SREBPs) SREBF1/SREBP1 and SREBF2/SREBP2. At high sterol concentrations, formation of a ternary complex with INSIG (INSIG1 or INSIG2) leads to mask the ER export signal in SCAP, promoting retention of the complex in the endoplasmic reticulum. Low sterol concentrations trigger release of INSIG, a conformational change in the SSD domain of SCAP, unmasking of the ER export signal, promoting recruitment into COPII-coated vesicles and transport of the SCAP-SREBP to the Golgi: in the Golgi, SREBPs are then processed, releasing the transcription factor fragment of SREBPs from the membrane, its import into the nucleus and up-regulation of LDLR, INSIG1 and the mevalonate pathway. Binds cholesterol via its SSD domain.</text>
</comment>
<evidence type="ECO:0000256" key="12">
    <source>
        <dbReference type="ARBA" id="ARBA00023034"/>
    </source>
</evidence>
<feature type="compositionally biased region" description="Low complexity" evidence="20">
    <location>
        <begin position="1270"/>
        <end position="1289"/>
    </location>
</feature>